<accession>A0A0F9DMR5</accession>
<comment type="caution">
    <text evidence="1">The sequence shown here is derived from an EMBL/GenBank/DDBJ whole genome shotgun (WGS) entry which is preliminary data.</text>
</comment>
<name>A0A0F9DMR5_9ZZZZ</name>
<organism evidence="1">
    <name type="scientific">marine sediment metagenome</name>
    <dbReference type="NCBI Taxonomy" id="412755"/>
    <lineage>
        <taxon>unclassified sequences</taxon>
        <taxon>metagenomes</taxon>
        <taxon>ecological metagenomes</taxon>
    </lineage>
</organism>
<protein>
    <submittedName>
        <fullName evidence="1">Uncharacterized protein</fullName>
    </submittedName>
</protein>
<evidence type="ECO:0000313" key="1">
    <source>
        <dbReference type="EMBL" id="KKL18986.1"/>
    </source>
</evidence>
<reference evidence="1" key="1">
    <citation type="journal article" date="2015" name="Nature">
        <title>Complex archaea that bridge the gap between prokaryotes and eukaryotes.</title>
        <authorList>
            <person name="Spang A."/>
            <person name="Saw J.H."/>
            <person name="Jorgensen S.L."/>
            <person name="Zaremba-Niedzwiedzka K."/>
            <person name="Martijn J."/>
            <person name="Lind A.E."/>
            <person name="van Eijk R."/>
            <person name="Schleper C."/>
            <person name="Guy L."/>
            <person name="Ettema T.J."/>
        </authorList>
    </citation>
    <scope>NUCLEOTIDE SEQUENCE</scope>
</reference>
<feature type="non-terminal residue" evidence="1">
    <location>
        <position position="47"/>
    </location>
</feature>
<sequence>MPIQVGTVASFVIIDAVASLAFVAAPVDNPPTLAAVSSSCNTIKPIA</sequence>
<dbReference type="AlphaFoldDB" id="A0A0F9DMR5"/>
<proteinExistence type="predicted"/>
<gene>
    <name evidence="1" type="ORF">LCGC14_2469980</name>
</gene>
<dbReference type="EMBL" id="LAZR01038652">
    <property type="protein sequence ID" value="KKL18986.1"/>
    <property type="molecule type" value="Genomic_DNA"/>
</dbReference>